<proteinExistence type="predicted"/>
<dbReference type="EMBL" id="AVOT02011902">
    <property type="protein sequence ID" value="MBW0493068.1"/>
    <property type="molecule type" value="Genomic_DNA"/>
</dbReference>
<feature type="region of interest" description="Disordered" evidence="1">
    <location>
        <begin position="1"/>
        <end position="25"/>
    </location>
</feature>
<evidence type="ECO:0000313" key="2">
    <source>
        <dbReference type="EMBL" id="MBW0493068.1"/>
    </source>
</evidence>
<accession>A0A9Q3D063</accession>
<feature type="region of interest" description="Disordered" evidence="1">
    <location>
        <begin position="48"/>
        <end position="75"/>
    </location>
</feature>
<evidence type="ECO:0000313" key="3">
    <source>
        <dbReference type="Proteomes" id="UP000765509"/>
    </source>
</evidence>
<keyword evidence="3" id="KW-1185">Reference proteome</keyword>
<sequence length="300" mass="33723">MDPSTAQSQNDGSTADSSNRRLRTRTRKSYALSEFTFNELDSTDYSLRESSNANPKLSFPSSFHQHSNHDPMSIPLKLKPVNRISISRELRVPSPPPLVQSVGFKYIQTSSFPAWLLGDALAKSSPNYLKQACHDDSRSAHASPVRLAGSTILGASPAKSVYGSLSRQSSTIDINLPAHGRSNRSLSIDEEYERRQEKFWEQYEYDPCGPHLQPRYFDKPLPVGEQWCDLDIQNPGIISEPTLGSHPVNLLEVHFPASNEQTRQHCLQQRQIEKMKLVPFGFNFLPDDYTGHKPRGGSQN</sequence>
<protein>
    <submittedName>
        <fullName evidence="2">Uncharacterized protein</fullName>
    </submittedName>
</protein>
<name>A0A9Q3D063_9BASI</name>
<dbReference type="AlphaFoldDB" id="A0A9Q3D063"/>
<comment type="caution">
    <text evidence="2">The sequence shown here is derived from an EMBL/GenBank/DDBJ whole genome shotgun (WGS) entry which is preliminary data.</text>
</comment>
<dbReference type="Proteomes" id="UP000765509">
    <property type="component" value="Unassembled WGS sequence"/>
</dbReference>
<dbReference type="OrthoDB" id="2499165at2759"/>
<gene>
    <name evidence="2" type="ORF">O181_032783</name>
</gene>
<reference evidence="2" key="1">
    <citation type="submission" date="2021-03" db="EMBL/GenBank/DDBJ databases">
        <title>Draft genome sequence of rust myrtle Austropuccinia psidii MF-1, a brazilian biotype.</title>
        <authorList>
            <person name="Quecine M.C."/>
            <person name="Pachon D.M.R."/>
            <person name="Bonatelli M.L."/>
            <person name="Correr F.H."/>
            <person name="Franceschini L.M."/>
            <person name="Leite T.F."/>
            <person name="Margarido G.R.A."/>
            <person name="Almeida C.A."/>
            <person name="Ferrarezi J.A."/>
            <person name="Labate C.A."/>
        </authorList>
    </citation>
    <scope>NUCLEOTIDE SEQUENCE</scope>
    <source>
        <strain evidence="2">MF-1</strain>
    </source>
</reference>
<feature type="compositionally biased region" description="Polar residues" evidence="1">
    <location>
        <begin position="48"/>
        <end position="65"/>
    </location>
</feature>
<organism evidence="2 3">
    <name type="scientific">Austropuccinia psidii MF-1</name>
    <dbReference type="NCBI Taxonomy" id="1389203"/>
    <lineage>
        <taxon>Eukaryota</taxon>
        <taxon>Fungi</taxon>
        <taxon>Dikarya</taxon>
        <taxon>Basidiomycota</taxon>
        <taxon>Pucciniomycotina</taxon>
        <taxon>Pucciniomycetes</taxon>
        <taxon>Pucciniales</taxon>
        <taxon>Sphaerophragmiaceae</taxon>
        <taxon>Austropuccinia</taxon>
    </lineage>
</organism>
<feature type="compositionally biased region" description="Polar residues" evidence="1">
    <location>
        <begin position="1"/>
        <end position="17"/>
    </location>
</feature>
<evidence type="ECO:0000256" key="1">
    <source>
        <dbReference type="SAM" id="MobiDB-lite"/>
    </source>
</evidence>